<feature type="region of interest" description="Disordered" evidence="1">
    <location>
        <begin position="69"/>
        <end position="97"/>
    </location>
</feature>
<accession>A0ABR1DN04</accession>
<organism evidence="2 3">
    <name type="scientific">Necator americanus</name>
    <name type="common">Human hookworm</name>
    <dbReference type="NCBI Taxonomy" id="51031"/>
    <lineage>
        <taxon>Eukaryota</taxon>
        <taxon>Metazoa</taxon>
        <taxon>Ecdysozoa</taxon>
        <taxon>Nematoda</taxon>
        <taxon>Chromadorea</taxon>
        <taxon>Rhabditida</taxon>
        <taxon>Rhabditina</taxon>
        <taxon>Rhabditomorpha</taxon>
        <taxon>Strongyloidea</taxon>
        <taxon>Ancylostomatidae</taxon>
        <taxon>Bunostominae</taxon>
        <taxon>Necator</taxon>
    </lineage>
</organism>
<reference evidence="2 3" key="1">
    <citation type="submission" date="2023-08" db="EMBL/GenBank/DDBJ databases">
        <title>A Necator americanus chromosomal reference genome.</title>
        <authorList>
            <person name="Ilik V."/>
            <person name="Petrzelkova K.J."/>
            <person name="Pardy F."/>
            <person name="Fuh T."/>
            <person name="Niatou-Singa F.S."/>
            <person name="Gouil Q."/>
            <person name="Baker L."/>
            <person name="Ritchie M.E."/>
            <person name="Jex A.R."/>
            <person name="Gazzola D."/>
            <person name="Li H."/>
            <person name="Toshio Fujiwara R."/>
            <person name="Zhan B."/>
            <person name="Aroian R.V."/>
            <person name="Pafco B."/>
            <person name="Schwarz E.M."/>
        </authorList>
    </citation>
    <scope>NUCLEOTIDE SEQUENCE [LARGE SCALE GENOMIC DNA]</scope>
    <source>
        <strain evidence="2 3">Aroian</strain>
        <tissue evidence="2">Whole animal</tissue>
    </source>
</reference>
<name>A0ABR1DN04_NECAM</name>
<dbReference type="Proteomes" id="UP001303046">
    <property type="component" value="Unassembled WGS sequence"/>
</dbReference>
<feature type="compositionally biased region" description="Basic residues" evidence="1">
    <location>
        <begin position="24"/>
        <end position="36"/>
    </location>
</feature>
<evidence type="ECO:0000313" key="3">
    <source>
        <dbReference type="Proteomes" id="UP001303046"/>
    </source>
</evidence>
<protein>
    <submittedName>
        <fullName evidence="2">Uncharacterized protein</fullName>
    </submittedName>
</protein>
<keyword evidence="3" id="KW-1185">Reference proteome</keyword>
<evidence type="ECO:0000256" key="1">
    <source>
        <dbReference type="SAM" id="MobiDB-lite"/>
    </source>
</evidence>
<dbReference type="EMBL" id="JAVFWL010000004">
    <property type="protein sequence ID" value="KAK6751321.1"/>
    <property type="molecule type" value="Genomic_DNA"/>
</dbReference>
<proteinExistence type="predicted"/>
<gene>
    <name evidence="2" type="primary">Necator_chrIV.g16277</name>
    <name evidence="2" type="ORF">RB195_002981</name>
</gene>
<sequence>MATGQQRPYRLTDVLGGLSDLISRRRSPSLSRKKRKETPATDGHRKGSAPASLNHMFVPIVELVVASADSPGGSMRSGASVSPMRQVDDRTKTPTSSAVPIPATIRIQRPTDDDENDGKHYLLLWNSMCSETWSGSGFGCLILYAMNMSFCRLCGIMMIF</sequence>
<evidence type="ECO:0000313" key="2">
    <source>
        <dbReference type="EMBL" id="KAK6751321.1"/>
    </source>
</evidence>
<comment type="caution">
    <text evidence="2">The sequence shown here is derived from an EMBL/GenBank/DDBJ whole genome shotgun (WGS) entry which is preliminary data.</text>
</comment>
<feature type="region of interest" description="Disordered" evidence="1">
    <location>
        <begin position="1"/>
        <end position="51"/>
    </location>
</feature>